<gene>
    <name evidence="1" type="ORF">Ana3638_19090</name>
</gene>
<keyword evidence="2" id="KW-1185">Reference proteome</keyword>
<name>A0A6P1TQ74_9FIRM</name>
<dbReference type="Proteomes" id="UP000464314">
    <property type="component" value="Chromosome"/>
</dbReference>
<proteinExistence type="predicted"/>
<dbReference type="EMBL" id="CP048000">
    <property type="protein sequence ID" value="QHQ62623.1"/>
    <property type="molecule type" value="Genomic_DNA"/>
</dbReference>
<organism evidence="1 2">
    <name type="scientific">Anaerocolumna sedimenticola</name>
    <dbReference type="NCBI Taxonomy" id="2696063"/>
    <lineage>
        <taxon>Bacteria</taxon>
        <taxon>Bacillati</taxon>
        <taxon>Bacillota</taxon>
        <taxon>Clostridia</taxon>
        <taxon>Lachnospirales</taxon>
        <taxon>Lachnospiraceae</taxon>
        <taxon>Anaerocolumna</taxon>
    </lineage>
</organism>
<reference evidence="1 2" key="1">
    <citation type="submission" date="2020-01" db="EMBL/GenBank/DDBJ databases">
        <title>Genome analysis of Anaerocolumna sp. CBA3638.</title>
        <authorList>
            <person name="Kim J."/>
            <person name="Roh S.W."/>
        </authorList>
    </citation>
    <scope>NUCLEOTIDE SEQUENCE [LARGE SCALE GENOMIC DNA]</scope>
    <source>
        <strain evidence="1 2">CBA3638</strain>
    </source>
</reference>
<protein>
    <submittedName>
        <fullName evidence="1">Uncharacterized protein</fullName>
    </submittedName>
</protein>
<dbReference type="RefSeq" id="WP_161839446.1">
    <property type="nucleotide sequence ID" value="NZ_CP048000.1"/>
</dbReference>
<evidence type="ECO:0000313" key="2">
    <source>
        <dbReference type="Proteomes" id="UP000464314"/>
    </source>
</evidence>
<dbReference type="AlphaFoldDB" id="A0A6P1TQ74"/>
<evidence type="ECO:0000313" key="1">
    <source>
        <dbReference type="EMBL" id="QHQ62623.1"/>
    </source>
</evidence>
<accession>A0A6P1TQ74</accession>
<sequence length="72" mass="8509">MTSEELRKMKDKGPYENILDSSITMYDKMPYKRDITICGPETLVLISGNIVKYYRYKVVEAYHIMPKTQEKI</sequence>
<dbReference type="KEGG" id="anr:Ana3638_19090"/>